<dbReference type="EMBL" id="JABFUD020000003">
    <property type="protein sequence ID" value="KAI5081821.1"/>
    <property type="molecule type" value="Genomic_DNA"/>
</dbReference>
<evidence type="ECO:0000313" key="1">
    <source>
        <dbReference type="EMBL" id="KAI5081821.1"/>
    </source>
</evidence>
<comment type="caution">
    <text evidence="1">The sequence shown here is derived from an EMBL/GenBank/DDBJ whole genome shotgun (WGS) entry which is preliminary data.</text>
</comment>
<evidence type="ECO:0000313" key="2">
    <source>
        <dbReference type="Proteomes" id="UP000886520"/>
    </source>
</evidence>
<keyword evidence="2" id="KW-1185">Reference proteome</keyword>
<organism evidence="1 2">
    <name type="scientific">Adiantum capillus-veneris</name>
    <name type="common">Maidenhair fern</name>
    <dbReference type="NCBI Taxonomy" id="13818"/>
    <lineage>
        <taxon>Eukaryota</taxon>
        <taxon>Viridiplantae</taxon>
        <taxon>Streptophyta</taxon>
        <taxon>Embryophyta</taxon>
        <taxon>Tracheophyta</taxon>
        <taxon>Polypodiopsida</taxon>
        <taxon>Polypodiidae</taxon>
        <taxon>Polypodiales</taxon>
        <taxon>Pteridineae</taxon>
        <taxon>Pteridaceae</taxon>
        <taxon>Vittarioideae</taxon>
        <taxon>Adiantum</taxon>
    </lineage>
</organism>
<name>A0A9D4ZQ57_ADICA</name>
<dbReference type="Proteomes" id="UP000886520">
    <property type="component" value="Chromosome 2"/>
</dbReference>
<accession>A0A9D4ZQ57</accession>
<gene>
    <name evidence="1" type="ORF">GOP47_0001564</name>
</gene>
<reference evidence="1" key="1">
    <citation type="submission" date="2021-01" db="EMBL/GenBank/DDBJ databases">
        <title>Adiantum capillus-veneris genome.</title>
        <authorList>
            <person name="Fang Y."/>
            <person name="Liao Q."/>
        </authorList>
    </citation>
    <scope>NUCLEOTIDE SEQUENCE</scope>
    <source>
        <strain evidence="1">H3</strain>
        <tissue evidence="1">Leaf</tissue>
    </source>
</reference>
<protein>
    <submittedName>
        <fullName evidence="1">Uncharacterized protein</fullName>
    </submittedName>
</protein>
<sequence length="94" mass="10656">MSPKIKFFKPRRSPNYPVLHMTRCLWLNSPTLDSDGVRRRSLSQVVSPIHLVSSLNCFGILFMANEELVHTLSRSTLNITTAMSAAVVLCMHKR</sequence>
<dbReference type="AlphaFoldDB" id="A0A9D4ZQ57"/>
<proteinExistence type="predicted"/>